<comment type="caution">
    <text evidence="1">The sequence shown here is derived from an EMBL/GenBank/DDBJ whole genome shotgun (WGS) entry which is preliminary data.</text>
</comment>
<dbReference type="AlphaFoldDB" id="A0A8H3EU71"/>
<accession>A0A8H3EU71</accession>
<evidence type="ECO:0000313" key="1">
    <source>
        <dbReference type="EMBL" id="CAF9912402.1"/>
    </source>
</evidence>
<evidence type="ECO:0000313" key="2">
    <source>
        <dbReference type="Proteomes" id="UP000664534"/>
    </source>
</evidence>
<dbReference type="Proteomes" id="UP000664534">
    <property type="component" value="Unassembled WGS sequence"/>
</dbReference>
<name>A0A8H3EU71_9LECA</name>
<dbReference type="EMBL" id="CAJPDT010000010">
    <property type="protein sequence ID" value="CAF9912402.1"/>
    <property type="molecule type" value="Genomic_DNA"/>
</dbReference>
<dbReference type="OrthoDB" id="5946976at2759"/>
<organism evidence="1 2">
    <name type="scientific">Imshaugia aleurites</name>
    <dbReference type="NCBI Taxonomy" id="172621"/>
    <lineage>
        <taxon>Eukaryota</taxon>
        <taxon>Fungi</taxon>
        <taxon>Dikarya</taxon>
        <taxon>Ascomycota</taxon>
        <taxon>Pezizomycotina</taxon>
        <taxon>Lecanoromycetes</taxon>
        <taxon>OSLEUM clade</taxon>
        <taxon>Lecanoromycetidae</taxon>
        <taxon>Lecanorales</taxon>
        <taxon>Lecanorineae</taxon>
        <taxon>Parmeliaceae</taxon>
        <taxon>Imshaugia</taxon>
    </lineage>
</organism>
<reference evidence="1" key="1">
    <citation type="submission" date="2021-03" db="EMBL/GenBank/DDBJ databases">
        <authorList>
            <person name="Tagirdzhanova G."/>
        </authorList>
    </citation>
    <scope>NUCLEOTIDE SEQUENCE</scope>
</reference>
<proteinExistence type="predicted"/>
<keyword evidence="2" id="KW-1185">Reference proteome</keyword>
<sequence length="321" mass="36450">MPTVGKELAELHLCICHQGSIVPFLSSVYLLRDTNTAIVVLTNSMANNDAADWLGQLLLEAVLDKLEKNDYVSIPKASAKTSVGLWPRMARELETHRSPNTQHKSLVEYVGIYYNNIDSWCIEVFEDIGELRMCFQRNRELPCWLDHYQHDVSSWLLTRKEDAHLRRFSVINAELYLIDFKSGDAGTNVDQLVWRHDPDVPGGEIFYGNPLACGSMGEVYLRIGRYAIEDPSCYACRTIMMCAATSSARVLAWSYRDAEHYIKKPASRFLGGYFITIAPDCLFDTSGSAGICWRSRSITLSTESWLLQEKSCEEHFLLLIN</sequence>
<protein>
    <submittedName>
        <fullName evidence="1">Uncharacterized protein</fullName>
    </submittedName>
</protein>
<gene>
    <name evidence="1" type="ORF">IMSHALPRED_000306</name>
</gene>